<organism evidence="3 4">
    <name type="scientific">Nesterenkonia flava</name>
    <dbReference type="NCBI Taxonomy" id="469799"/>
    <lineage>
        <taxon>Bacteria</taxon>
        <taxon>Bacillati</taxon>
        <taxon>Actinomycetota</taxon>
        <taxon>Actinomycetes</taxon>
        <taxon>Micrococcales</taxon>
        <taxon>Micrococcaceae</taxon>
        <taxon>Nesterenkonia</taxon>
    </lineage>
</organism>
<gene>
    <name evidence="3" type="ORF">RH857_12695</name>
</gene>
<comment type="similarity">
    <text evidence="1">Belongs to the carbon-nitrogen hydrolase superfamily. NIT1/NIT2 family.</text>
</comment>
<dbReference type="Proteomes" id="UP001260872">
    <property type="component" value="Unassembled WGS sequence"/>
</dbReference>
<dbReference type="Pfam" id="PF00795">
    <property type="entry name" value="CN_hydrolase"/>
    <property type="match status" value="1"/>
</dbReference>
<dbReference type="PROSITE" id="PS50263">
    <property type="entry name" value="CN_HYDROLASE"/>
    <property type="match status" value="1"/>
</dbReference>
<dbReference type="GO" id="GO:0016787">
    <property type="term" value="F:hydrolase activity"/>
    <property type="evidence" value="ECO:0007669"/>
    <property type="project" value="UniProtKB-KW"/>
</dbReference>
<dbReference type="EMBL" id="JAVKGT010000045">
    <property type="protein sequence ID" value="MDR5712979.1"/>
    <property type="molecule type" value="Genomic_DNA"/>
</dbReference>
<dbReference type="PANTHER" id="PTHR23088">
    <property type="entry name" value="NITRILASE-RELATED"/>
    <property type="match status" value="1"/>
</dbReference>
<evidence type="ECO:0000259" key="2">
    <source>
        <dbReference type="PROSITE" id="PS50263"/>
    </source>
</evidence>
<keyword evidence="4" id="KW-1185">Reference proteome</keyword>
<evidence type="ECO:0000313" key="3">
    <source>
        <dbReference type="EMBL" id="MDR5712979.1"/>
    </source>
</evidence>
<dbReference type="InterPro" id="IPR036526">
    <property type="entry name" value="C-N_Hydrolase_sf"/>
</dbReference>
<evidence type="ECO:0000313" key="4">
    <source>
        <dbReference type="Proteomes" id="UP001260872"/>
    </source>
</evidence>
<comment type="caution">
    <text evidence="3">The sequence shown here is derived from an EMBL/GenBank/DDBJ whole genome shotgun (WGS) entry which is preliminary data.</text>
</comment>
<evidence type="ECO:0000256" key="1">
    <source>
        <dbReference type="ARBA" id="ARBA00010613"/>
    </source>
</evidence>
<dbReference type="CDD" id="cd07581">
    <property type="entry name" value="nitrilase_3"/>
    <property type="match status" value="1"/>
</dbReference>
<dbReference type="PROSITE" id="PS01227">
    <property type="entry name" value="UPF0012"/>
    <property type="match status" value="1"/>
</dbReference>
<dbReference type="Gene3D" id="3.60.110.10">
    <property type="entry name" value="Carbon-nitrogen hydrolase"/>
    <property type="match status" value="1"/>
</dbReference>
<protein>
    <submittedName>
        <fullName evidence="3">Carbon-nitrogen hydrolase family protein</fullName>
    </submittedName>
</protein>
<dbReference type="InterPro" id="IPR003010">
    <property type="entry name" value="C-N_Hydrolase"/>
</dbReference>
<dbReference type="RefSeq" id="WP_310538347.1">
    <property type="nucleotide sequence ID" value="NZ_BAAAOC010000071.1"/>
</dbReference>
<name>A0ABU1FWC4_9MICC</name>
<reference evidence="4" key="1">
    <citation type="submission" date="2023-07" db="EMBL/GenBank/DDBJ databases">
        <title>Description of three actinobacteria isolated from air of manufacturing shop in a pharmaceutical factory.</title>
        <authorList>
            <person name="Zhang D.-F."/>
        </authorList>
    </citation>
    <scope>NUCLEOTIDE SEQUENCE [LARGE SCALE GENOMIC DNA]</scope>
    <source>
        <strain evidence="4">CCTCC AB 207010</strain>
    </source>
</reference>
<proteinExistence type="inferred from homology"/>
<keyword evidence="3" id="KW-0378">Hydrolase</keyword>
<feature type="domain" description="CN hydrolase" evidence="2">
    <location>
        <begin position="1"/>
        <end position="257"/>
    </location>
</feature>
<dbReference type="InterPro" id="IPR001110">
    <property type="entry name" value="UPF0012_CS"/>
</dbReference>
<accession>A0ABU1FWC4</accession>
<sequence>MRIAAAQIVTGEDPSANLDLVAEYTAQAAAAGAQLVVFPEAVQRAFGHSLKPIAEPTDGPWAQQVRNIADQHGIAVVVGMFTPGEPTEEGKARVINTLLATGPVPGEGAGHIEAAYQKLHLYDAFGFQESRTVQPGSAPVSFDAAELRFGLATCYDIRFPQLFQHYAREGAHATILPASWASGPGKVEQWRVLAQARALDSTQYIIACGQALPEAAGVEAPEGAPTGVGHSMIIAPTGEILAEAGEEPELLVADLDEETVRKARQQIPVLANARPL</sequence>
<dbReference type="PANTHER" id="PTHR23088:SF27">
    <property type="entry name" value="DEAMINATED GLUTATHIONE AMIDASE"/>
    <property type="match status" value="1"/>
</dbReference>
<dbReference type="SUPFAM" id="SSF56317">
    <property type="entry name" value="Carbon-nitrogen hydrolase"/>
    <property type="match status" value="1"/>
</dbReference>